<keyword evidence="13" id="KW-1185">Reference proteome</keyword>
<evidence type="ECO:0000256" key="6">
    <source>
        <dbReference type="ARBA" id="ARBA00022984"/>
    </source>
</evidence>
<dbReference type="SUPFAM" id="SSF53623">
    <property type="entry name" value="MurD-like peptide ligases, catalytic domain"/>
    <property type="match status" value="1"/>
</dbReference>
<dbReference type="Pfam" id="PF08245">
    <property type="entry name" value="Mur_ligase_M"/>
    <property type="match status" value="1"/>
</dbReference>
<dbReference type="GO" id="GO:0016881">
    <property type="term" value="F:acid-amino acid ligase activity"/>
    <property type="evidence" value="ECO:0007669"/>
    <property type="project" value="InterPro"/>
</dbReference>
<dbReference type="Pfam" id="PF01225">
    <property type="entry name" value="Mur_ligase"/>
    <property type="match status" value="1"/>
</dbReference>
<evidence type="ECO:0000259" key="11">
    <source>
        <dbReference type="Pfam" id="PF08245"/>
    </source>
</evidence>
<evidence type="ECO:0000256" key="7">
    <source>
        <dbReference type="ARBA" id="ARBA00023306"/>
    </source>
</evidence>
<evidence type="ECO:0000256" key="2">
    <source>
        <dbReference type="ARBA" id="ARBA00022618"/>
    </source>
</evidence>
<dbReference type="Gene3D" id="3.40.1190.10">
    <property type="entry name" value="Mur-like, catalytic domain"/>
    <property type="match status" value="1"/>
</dbReference>
<dbReference type="GO" id="GO:0051301">
    <property type="term" value="P:cell division"/>
    <property type="evidence" value="ECO:0007669"/>
    <property type="project" value="UniProtKB-KW"/>
</dbReference>
<name>A0A842HJX3_9BACT</name>
<evidence type="ECO:0000256" key="8">
    <source>
        <dbReference type="ARBA" id="ARBA00023316"/>
    </source>
</evidence>
<dbReference type="SUPFAM" id="SSF53244">
    <property type="entry name" value="MurD-like peptide ligases, peptide-binding domain"/>
    <property type="match status" value="1"/>
</dbReference>
<keyword evidence="4" id="KW-0067">ATP-binding</keyword>
<keyword evidence="3" id="KW-0547">Nucleotide-binding</keyword>
<keyword evidence="8" id="KW-0961">Cell wall biogenesis/degradation</keyword>
<dbReference type="GO" id="GO:0008360">
    <property type="term" value="P:regulation of cell shape"/>
    <property type="evidence" value="ECO:0007669"/>
    <property type="project" value="UniProtKB-KW"/>
</dbReference>
<dbReference type="Gene3D" id="3.90.190.20">
    <property type="entry name" value="Mur ligase, C-terminal domain"/>
    <property type="match status" value="1"/>
</dbReference>
<protein>
    <submittedName>
        <fullName evidence="12">Mur ligase</fullName>
    </submittedName>
</protein>
<dbReference type="InterPro" id="IPR004101">
    <property type="entry name" value="Mur_ligase_C"/>
</dbReference>
<dbReference type="InterPro" id="IPR036615">
    <property type="entry name" value="Mur_ligase_C_dom_sf"/>
</dbReference>
<keyword evidence="6" id="KW-0573">Peptidoglycan synthesis</keyword>
<dbReference type="AlphaFoldDB" id="A0A842HJX3"/>
<dbReference type="InterPro" id="IPR036565">
    <property type="entry name" value="Mur-like_cat_sf"/>
</dbReference>
<feature type="domain" description="Mur ligase N-terminal catalytic" evidence="9">
    <location>
        <begin position="2"/>
        <end position="98"/>
    </location>
</feature>
<dbReference type="GO" id="GO:0009252">
    <property type="term" value="P:peptidoglycan biosynthetic process"/>
    <property type="evidence" value="ECO:0007669"/>
    <property type="project" value="UniProtKB-KW"/>
</dbReference>
<evidence type="ECO:0000256" key="4">
    <source>
        <dbReference type="ARBA" id="ARBA00022840"/>
    </source>
</evidence>
<evidence type="ECO:0000313" key="12">
    <source>
        <dbReference type="EMBL" id="MBC2595787.1"/>
    </source>
</evidence>
<feature type="domain" description="Mur ligase C-terminal" evidence="10">
    <location>
        <begin position="326"/>
        <end position="448"/>
    </location>
</feature>
<proteinExistence type="predicted"/>
<dbReference type="EMBL" id="JACHVB010000052">
    <property type="protein sequence ID" value="MBC2595787.1"/>
    <property type="molecule type" value="Genomic_DNA"/>
</dbReference>
<dbReference type="InterPro" id="IPR050061">
    <property type="entry name" value="MurCDEF_pg_biosynth"/>
</dbReference>
<reference evidence="12 13" key="1">
    <citation type="submission" date="2020-07" db="EMBL/GenBank/DDBJ databases">
        <authorList>
            <person name="Feng X."/>
        </authorList>
    </citation>
    <scope>NUCLEOTIDE SEQUENCE [LARGE SCALE GENOMIC DNA]</scope>
    <source>
        <strain evidence="12 13">JCM31066</strain>
    </source>
</reference>
<dbReference type="InterPro" id="IPR013221">
    <property type="entry name" value="Mur_ligase_cen"/>
</dbReference>
<keyword evidence="1 12" id="KW-0436">Ligase</keyword>
<accession>A0A842HJX3</accession>
<dbReference type="RefSeq" id="WP_185676718.1">
    <property type="nucleotide sequence ID" value="NZ_JACHVB010000052.1"/>
</dbReference>
<dbReference type="Gene3D" id="3.40.50.720">
    <property type="entry name" value="NAD(P)-binding Rossmann-like Domain"/>
    <property type="match status" value="1"/>
</dbReference>
<dbReference type="Pfam" id="PF02875">
    <property type="entry name" value="Mur_ligase_C"/>
    <property type="match status" value="1"/>
</dbReference>
<dbReference type="PANTHER" id="PTHR43445">
    <property type="entry name" value="UDP-N-ACETYLMURAMATE--L-ALANINE LIGASE-RELATED"/>
    <property type="match status" value="1"/>
</dbReference>
<gene>
    <name evidence="12" type="ORF">H5P28_16085</name>
</gene>
<keyword evidence="7" id="KW-0131">Cell cycle</keyword>
<dbReference type="PANTHER" id="PTHR43445:SF5">
    <property type="entry name" value="UDP-N-ACETYLMURAMATE--L-ALANYL-GAMMA-D-GLUTAMYL-MESO-2,6-DIAMINOHEPTANDIOATE LIGASE"/>
    <property type="match status" value="1"/>
</dbReference>
<evidence type="ECO:0000259" key="10">
    <source>
        <dbReference type="Pfam" id="PF02875"/>
    </source>
</evidence>
<sequence length="476" mass="51947">MKIYFMGICGTAMGNVAVLMKRQGHAVSGSDTGIYPPMSDLLAGAGIEVMEGFDPQRLEALAPDTVVIGNAMSRGNPEVEWLLETRKIPFVSLPELVSREILSARRNIVVSGTHGKTTTTSLAATLLTRNTPAHAPRPGWMIGGVPRDLPTGAELGEAGGPFVIEGDEYDSAFFDKRSKFIHYQPRVLVMNNLEFDHGDIFRDLEDIIRSFRHLTRLVPQGGAILYNADEPTLAAMMPVPWTRCLSVGTGENADCRIVDFSEDAEGSRFTLRWPGGETTPVAWSLPGLFNARNAAMAALAAGLILDPLKPASLDLSPLRDFLGVKRRQEVRLARPGLTVLEDFGHHPTAIAQTLVSLRARYPGWQLTACFEPRSNTACTAHFQSAFTEALAGADECFLAPVHRPDRYAEDNRLDTDRMARDLSAQGTQTRACTSFDDLLDSLTTATLQDTSRPRCVVVFSNGAFGGKLPEYLSRVE</sequence>
<evidence type="ECO:0000256" key="1">
    <source>
        <dbReference type="ARBA" id="ARBA00022598"/>
    </source>
</evidence>
<dbReference type="Proteomes" id="UP000546464">
    <property type="component" value="Unassembled WGS sequence"/>
</dbReference>
<organism evidence="12 13">
    <name type="scientific">Ruficoccus amylovorans</name>
    <dbReference type="NCBI Taxonomy" id="1804625"/>
    <lineage>
        <taxon>Bacteria</taxon>
        <taxon>Pseudomonadati</taxon>
        <taxon>Verrucomicrobiota</taxon>
        <taxon>Opitutia</taxon>
        <taxon>Puniceicoccales</taxon>
        <taxon>Cerasicoccaceae</taxon>
        <taxon>Ruficoccus</taxon>
    </lineage>
</organism>
<evidence type="ECO:0000256" key="3">
    <source>
        <dbReference type="ARBA" id="ARBA00022741"/>
    </source>
</evidence>
<evidence type="ECO:0000259" key="9">
    <source>
        <dbReference type="Pfam" id="PF01225"/>
    </source>
</evidence>
<dbReference type="GO" id="GO:0071555">
    <property type="term" value="P:cell wall organization"/>
    <property type="evidence" value="ECO:0007669"/>
    <property type="project" value="UniProtKB-KW"/>
</dbReference>
<evidence type="ECO:0000256" key="5">
    <source>
        <dbReference type="ARBA" id="ARBA00022960"/>
    </source>
</evidence>
<comment type="caution">
    <text evidence="12">The sequence shown here is derived from an EMBL/GenBank/DDBJ whole genome shotgun (WGS) entry which is preliminary data.</text>
</comment>
<dbReference type="SUPFAM" id="SSF51984">
    <property type="entry name" value="MurCD N-terminal domain"/>
    <property type="match status" value="1"/>
</dbReference>
<feature type="domain" description="Mur ligase central" evidence="11">
    <location>
        <begin position="110"/>
        <end position="301"/>
    </location>
</feature>
<dbReference type="GO" id="GO:0005524">
    <property type="term" value="F:ATP binding"/>
    <property type="evidence" value="ECO:0007669"/>
    <property type="project" value="UniProtKB-KW"/>
</dbReference>
<evidence type="ECO:0000313" key="13">
    <source>
        <dbReference type="Proteomes" id="UP000546464"/>
    </source>
</evidence>
<dbReference type="InterPro" id="IPR000713">
    <property type="entry name" value="Mur_ligase_N"/>
</dbReference>
<keyword evidence="2" id="KW-0132">Cell division</keyword>
<keyword evidence="5" id="KW-0133">Cell shape</keyword>